<dbReference type="InterPro" id="IPR001466">
    <property type="entry name" value="Beta-lactam-related"/>
</dbReference>
<sequence length="489" mass="51840">MSTRREFLKTGAALVAAGGITAAPDTAAAMPAHSDTTHSPDFAEALRAAVDAHRITGASFAYWDGSTLHSAVAGLRNSVAGDPVTPDTLMHVGSITKVANATLVMQLVDDGLIGLDDPVLKHIPELRTRDMDALGRVTCKMLINHTSGIDGEWLPEYGPDQERIVDTIERCAGLGQLFAPGTETSYNNVATVIAGYLSQKLRGESWYTLVRKRIYEPLGMAHALVDPLDVPRFRTSIGDLTDYTTGKMFQTKRPFLAPSFAPAGATQMTTSTDLVDFARALIGGGVGTNGTRILSEASARAMTTKTSEYVAMGAESHGYGLGWSLQPGGLVSHGGGGPGVRSMLVAHPATGRVAALLTNCDRGDALMDAFLDPITRGWTGLQPPAPPRPSSKRIDPARYAGTYENNADRYVIAAEAGALTLRTYDKIGTYDNSDMEKPALKLVSLGDDLFERPSPFAGVKPGLLRFVKPGADGKARFLADGGRLLARVG</sequence>
<dbReference type="InterPro" id="IPR012338">
    <property type="entry name" value="Beta-lactam/transpept-like"/>
</dbReference>
<feature type="domain" description="Beta-lactamase-related" evidence="1">
    <location>
        <begin position="42"/>
        <end position="365"/>
    </location>
</feature>
<reference evidence="2 3" key="2">
    <citation type="journal article" date="2016" name="Genome Announc.">
        <title>Complete Genome Sequence of Sphingopyxis macrogoltabida Strain 203N (NBRC 111659), a Polyethylene Glycol Degrader.</title>
        <authorList>
            <person name="Ohtsubo Y."/>
            <person name="Nonoyama S."/>
            <person name="Nagata Y."/>
            <person name="Numata M."/>
            <person name="Tsuchikane K."/>
            <person name="Hosoyama A."/>
            <person name="Yamazoe A."/>
            <person name="Tsuda M."/>
            <person name="Fujita N."/>
            <person name="Kawai F."/>
        </authorList>
    </citation>
    <scope>NUCLEOTIDE SEQUENCE [LARGE SCALE GENOMIC DNA]</scope>
    <source>
        <strain evidence="2 3">203N</strain>
    </source>
</reference>
<protein>
    <recommendedName>
        <fullName evidence="1">Beta-lactamase-related domain-containing protein</fullName>
    </recommendedName>
</protein>
<dbReference type="PANTHER" id="PTHR43283:SF3">
    <property type="entry name" value="BETA-LACTAMASE FAMILY PROTEIN (AFU_ORTHOLOGUE AFUA_5G07500)"/>
    <property type="match status" value="1"/>
</dbReference>
<dbReference type="KEGG" id="smaz:LH19_12110"/>
<dbReference type="RefSeq" id="WP_054728143.1">
    <property type="nucleotide sequence ID" value="NZ_CP009429.1"/>
</dbReference>
<dbReference type="InterPro" id="IPR019546">
    <property type="entry name" value="TAT_signal_bac_arc"/>
</dbReference>
<dbReference type="PROSITE" id="PS51318">
    <property type="entry name" value="TAT"/>
    <property type="match status" value="1"/>
</dbReference>
<dbReference type="PANTHER" id="PTHR43283">
    <property type="entry name" value="BETA-LACTAMASE-RELATED"/>
    <property type="match status" value="1"/>
</dbReference>
<dbReference type="Gene3D" id="3.40.710.10">
    <property type="entry name" value="DD-peptidase/beta-lactamase superfamily"/>
    <property type="match status" value="1"/>
</dbReference>
<dbReference type="InterPro" id="IPR050789">
    <property type="entry name" value="Diverse_Enzym_Activities"/>
</dbReference>
<dbReference type="EMBL" id="CP013344">
    <property type="protein sequence ID" value="AMU88940.1"/>
    <property type="molecule type" value="Genomic_DNA"/>
</dbReference>
<name>A0AAC9FFC1_SPHMC</name>
<dbReference type="AlphaFoldDB" id="A0AAC9FFC1"/>
<dbReference type="NCBIfam" id="TIGR01409">
    <property type="entry name" value="TAT_signal_seq"/>
    <property type="match status" value="1"/>
</dbReference>
<proteinExistence type="predicted"/>
<accession>A0AAC9FFC1</accession>
<keyword evidence="3" id="KW-1185">Reference proteome</keyword>
<organism evidence="2 3">
    <name type="scientific">Sphingopyxis macrogoltabida</name>
    <name type="common">Sphingomonas macrogoltabidus</name>
    <dbReference type="NCBI Taxonomy" id="33050"/>
    <lineage>
        <taxon>Bacteria</taxon>
        <taxon>Pseudomonadati</taxon>
        <taxon>Pseudomonadota</taxon>
        <taxon>Alphaproteobacteria</taxon>
        <taxon>Sphingomonadales</taxon>
        <taxon>Sphingomonadaceae</taxon>
        <taxon>Sphingopyxis</taxon>
    </lineage>
</organism>
<reference evidence="3" key="1">
    <citation type="submission" date="2015-11" db="EMBL/GenBank/DDBJ databases">
        <title>Complete genome sequence of a polyethylene-glycol degrader Sphingopyxis macrogoltabida 203N (NBRC 111659).</title>
        <authorList>
            <person name="Yoshiyuki O."/>
            <person name="Shouta N."/>
            <person name="Nagata Y."/>
            <person name="Numata M."/>
            <person name="Tsuchikane K."/>
            <person name="Hosoyama A."/>
            <person name="Yamazoe A."/>
            <person name="Tsuda M."/>
            <person name="Fujita N."/>
            <person name="Kawai F."/>
        </authorList>
    </citation>
    <scope>NUCLEOTIDE SEQUENCE [LARGE SCALE GENOMIC DNA]</scope>
    <source>
        <strain evidence="3">203N</strain>
    </source>
</reference>
<evidence type="ECO:0000313" key="3">
    <source>
        <dbReference type="Proteomes" id="UP000076088"/>
    </source>
</evidence>
<gene>
    <name evidence="2" type="ORF">ATM17_07775</name>
</gene>
<dbReference type="Pfam" id="PF00144">
    <property type="entry name" value="Beta-lactamase"/>
    <property type="match status" value="1"/>
</dbReference>
<dbReference type="SUPFAM" id="SSF56601">
    <property type="entry name" value="beta-lactamase/transpeptidase-like"/>
    <property type="match status" value="1"/>
</dbReference>
<dbReference type="Proteomes" id="UP000076088">
    <property type="component" value="Chromosome"/>
</dbReference>
<dbReference type="InterPro" id="IPR006311">
    <property type="entry name" value="TAT_signal"/>
</dbReference>
<evidence type="ECO:0000259" key="1">
    <source>
        <dbReference type="Pfam" id="PF00144"/>
    </source>
</evidence>
<evidence type="ECO:0000313" key="2">
    <source>
        <dbReference type="EMBL" id="AMU88940.1"/>
    </source>
</evidence>